<sequence length="486" mass="52979">MFAASAASTASTAQWFEPMQRHRPFRMMPHGMFNDIFVDRPHRIDVEGERMKINFDEIKTSLPYKPTTTAESGNVKALLIGINYIGTEYQLSGCVNDIHTMLDTLRQVDFPITESSILVDDEKFANVTAAPTRENVIKYISWLVKDAQSGDVLFFHYSGHGAQTKSQEDQDEEYDQCIIPVDYETKGSILDDDLFKMLVEPLPEGVRLTCVFDCCHSASMLDLPFGFISNKSAGEVANATTHLMQKLRANNFSRGDVLMLSGCEDDQTSADVQNVASFGDGETGAGGAATQAFTWALTNTAGLDYLSILLKMRDVLKEKGFTQVPQLSSSKPVDLDKTFSLFGTVTANEEQLQQYVPEEFRRPPPPPQGCRRHRMQWGFGFGPMMQRRRGGMNGGPSRGAMWAQPCMAAGGRTGNNADGSDAARGFGNGGRYFGGPQSGRSGGPMMGGGMMMSGGGPMMGGPVMGAETMMGDGMMMGGAPYRGRYN</sequence>
<accession>A0A0N0VHS8</accession>
<evidence type="ECO:0000313" key="4">
    <source>
        <dbReference type="Proteomes" id="UP000037923"/>
    </source>
</evidence>
<dbReference type="SUPFAM" id="SSF52129">
    <property type="entry name" value="Caspase-like"/>
    <property type="match status" value="1"/>
</dbReference>
<dbReference type="OMA" id="KYISWLV"/>
<dbReference type="OrthoDB" id="3223806at2759"/>
<keyword evidence="4" id="KW-1185">Reference proteome</keyword>
<dbReference type="GO" id="GO:0004197">
    <property type="term" value="F:cysteine-type endopeptidase activity"/>
    <property type="evidence" value="ECO:0007669"/>
    <property type="project" value="InterPro"/>
</dbReference>
<dbReference type="RefSeq" id="XP_015664513.1">
    <property type="nucleotide sequence ID" value="XM_015796505.1"/>
</dbReference>
<gene>
    <name evidence="3" type="ORF">ABB37_00341</name>
</gene>
<name>A0A0N0VHS8_LEPPY</name>
<dbReference type="VEuPathDB" id="TriTrypDB:LpyrH10_01_3410"/>
<evidence type="ECO:0000256" key="1">
    <source>
        <dbReference type="ARBA" id="ARBA00009005"/>
    </source>
</evidence>
<dbReference type="Proteomes" id="UP000037923">
    <property type="component" value="Unassembled WGS sequence"/>
</dbReference>
<feature type="domain" description="Peptidase C14 caspase" evidence="2">
    <location>
        <begin position="76"/>
        <end position="331"/>
    </location>
</feature>
<dbReference type="Pfam" id="PF00656">
    <property type="entry name" value="Peptidase_C14"/>
    <property type="match status" value="1"/>
</dbReference>
<dbReference type="AlphaFoldDB" id="A0A0N0VHS8"/>
<dbReference type="PANTHER" id="PTHR48104">
    <property type="entry name" value="METACASPASE-4"/>
    <property type="match status" value="1"/>
</dbReference>
<comment type="similarity">
    <text evidence="1">Belongs to the peptidase C14B family.</text>
</comment>
<dbReference type="InterPro" id="IPR029030">
    <property type="entry name" value="Caspase-like_dom_sf"/>
</dbReference>
<proteinExistence type="inferred from homology"/>
<reference evidence="3 4" key="1">
    <citation type="submission" date="2015-07" db="EMBL/GenBank/DDBJ databases">
        <title>High-quality genome of monoxenous trypanosomatid Leptomonas pyrrhocoris.</title>
        <authorList>
            <person name="Flegontov P."/>
            <person name="Butenko A."/>
            <person name="Firsov S."/>
            <person name="Vlcek C."/>
            <person name="Logacheva M.D."/>
            <person name="Field M."/>
            <person name="Filatov D."/>
            <person name="Flegontova O."/>
            <person name="Gerasimov E."/>
            <person name="Jackson A.P."/>
            <person name="Kelly S."/>
            <person name="Opperdoes F."/>
            <person name="O'Reilly A."/>
            <person name="Votypka J."/>
            <person name="Yurchenko V."/>
            <person name="Lukes J."/>
        </authorList>
    </citation>
    <scope>NUCLEOTIDE SEQUENCE [LARGE SCALE GENOMIC DNA]</scope>
    <source>
        <strain evidence="3">H10</strain>
    </source>
</reference>
<evidence type="ECO:0000313" key="3">
    <source>
        <dbReference type="EMBL" id="KPA86074.1"/>
    </source>
</evidence>
<dbReference type="GO" id="GO:0006508">
    <property type="term" value="P:proteolysis"/>
    <property type="evidence" value="ECO:0007669"/>
    <property type="project" value="InterPro"/>
</dbReference>
<evidence type="ECO:0000259" key="2">
    <source>
        <dbReference type="Pfam" id="PF00656"/>
    </source>
</evidence>
<dbReference type="PANTHER" id="PTHR48104:SF30">
    <property type="entry name" value="METACASPASE-1"/>
    <property type="match status" value="1"/>
</dbReference>
<dbReference type="InterPro" id="IPR050452">
    <property type="entry name" value="Metacaspase"/>
</dbReference>
<dbReference type="GO" id="GO:0005737">
    <property type="term" value="C:cytoplasm"/>
    <property type="evidence" value="ECO:0007669"/>
    <property type="project" value="TreeGrafter"/>
</dbReference>
<dbReference type="GeneID" id="26900639"/>
<comment type="caution">
    <text evidence="3">The sequence shown here is derived from an EMBL/GenBank/DDBJ whole genome shotgun (WGS) entry which is preliminary data.</text>
</comment>
<dbReference type="InterPro" id="IPR011600">
    <property type="entry name" value="Pept_C14_caspase"/>
</dbReference>
<dbReference type="EMBL" id="LGTL01000001">
    <property type="protein sequence ID" value="KPA86074.1"/>
    <property type="molecule type" value="Genomic_DNA"/>
</dbReference>
<organism evidence="3 4">
    <name type="scientific">Leptomonas pyrrhocoris</name>
    <name type="common">Firebug parasite</name>
    <dbReference type="NCBI Taxonomy" id="157538"/>
    <lineage>
        <taxon>Eukaryota</taxon>
        <taxon>Discoba</taxon>
        <taxon>Euglenozoa</taxon>
        <taxon>Kinetoplastea</taxon>
        <taxon>Metakinetoplastina</taxon>
        <taxon>Trypanosomatida</taxon>
        <taxon>Trypanosomatidae</taxon>
        <taxon>Leishmaniinae</taxon>
        <taxon>Leptomonas</taxon>
    </lineage>
</organism>
<dbReference type="Gene3D" id="3.40.50.12660">
    <property type="match status" value="1"/>
</dbReference>
<protein>
    <submittedName>
        <fullName evidence="3">Putative metacaspase 5</fullName>
    </submittedName>
</protein>